<feature type="transmembrane region" description="Helical" evidence="1">
    <location>
        <begin position="99"/>
        <end position="125"/>
    </location>
</feature>
<evidence type="ECO:0000313" key="2">
    <source>
        <dbReference type="EMBL" id="CAA9480360.1"/>
    </source>
</evidence>
<protein>
    <submittedName>
        <fullName evidence="2">Uncharacterized protein</fullName>
    </submittedName>
</protein>
<reference evidence="2" key="1">
    <citation type="submission" date="2020-02" db="EMBL/GenBank/DDBJ databases">
        <authorList>
            <person name="Meier V. D."/>
        </authorList>
    </citation>
    <scope>NUCLEOTIDE SEQUENCE</scope>
    <source>
        <strain evidence="2">AVDCRST_MAG13</strain>
    </source>
</reference>
<accession>A0A6J4RRH9</accession>
<feature type="transmembrane region" description="Helical" evidence="1">
    <location>
        <begin position="36"/>
        <end position="55"/>
    </location>
</feature>
<keyword evidence="1" id="KW-1133">Transmembrane helix</keyword>
<evidence type="ECO:0000256" key="1">
    <source>
        <dbReference type="SAM" id="Phobius"/>
    </source>
</evidence>
<sequence length="174" mass="18169">MRFVDLLRVTVLLSAGAATVLAVVCVAGASATGDAAAVLVSAGWWVVAMVVGGIVGRRAQASPPIARALAQARAATALPEQRPAAVVVNRLWPLLVPTVLAGAVAFLVPQVPGIAAGFAIIWALAWRRQDAAVLAIEERDGTTFYVERTSPVRAIRLLRTPGFRREVPTLSTSA</sequence>
<organism evidence="2">
    <name type="scientific">uncultured Solirubrobacteraceae bacterium</name>
    <dbReference type="NCBI Taxonomy" id="1162706"/>
    <lineage>
        <taxon>Bacteria</taxon>
        <taxon>Bacillati</taxon>
        <taxon>Actinomycetota</taxon>
        <taxon>Thermoleophilia</taxon>
        <taxon>Solirubrobacterales</taxon>
        <taxon>Solirubrobacteraceae</taxon>
        <taxon>environmental samples</taxon>
    </lineage>
</organism>
<name>A0A6J4RRH9_9ACTN</name>
<dbReference type="AlphaFoldDB" id="A0A6J4RRH9"/>
<feature type="transmembrane region" description="Helical" evidence="1">
    <location>
        <begin position="6"/>
        <end position="29"/>
    </location>
</feature>
<keyword evidence="1" id="KW-0812">Transmembrane</keyword>
<keyword evidence="1" id="KW-0472">Membrane</keyword>
<gene>
    <name evidence="2" type="ORF">AVDCRST_MAG13-1125</name>
</gene>
<dbReference type="EMBL" id="CADCVO010000172">
    <property type="protein sequence ID" value="CAA9480360.1"/>
    <property type="molecule type" value="Genomic_DNA"/>
</dbReference>
<proteinExistence type="predicted"/>